<organism evidence="3 4">
    <name type="scientific">Modicisalibacter luteus</name>
    <dbReference type="NCBI Taxonomy" id="453962"/>
    <lineage>
        <taxon>Bacteria</taxon>
        <taxon>Pseudomonadati</taxon>
        <taxon>Pseudomonadota</taxon>
        <taxon>Gammaproteobacteria</taxon>
        <taxon>Oceanospirillales</taxon>
        <taxon>Halomonadaceae</taxon>
        <taxon>Modicisalibacter</taxon>
    </lineage>
</organism>
<accession>A0ABV7M7B2</accession>
<name>A0ABV7M7B2_9GAMM</name>
<evidence type="ECO:0000259" key="2">
    <source>
        <dbReference type="Pfam" id="PF07510"/>
    </source>
</evidence>
<dbReference type="Proteomes" id="UP001595640">
    <property type="component" value="Unassembled WGS sequence"/>
</dbReference>
<feature type="domain" description="GmrSD restriction endonucleases C-terminal" evidence="2">
    <location>
        <begin position="523"/>
        <end position="648"/>
    </location>
</feature>
<keyword evidence="4" id="KW-1185">Reference proteome</keyword>
<evidence type="ECO:0000313" key="3">
    <source>
        <dbReference type="EMBL" id="MFC3294142.1"/>
    </source>
</evidence>
<sequence>MAYDSQLISLAEIVGKEEAWTFNIPIYQRLYVWGTDEVKTLLDDLVNAYERGEELFFLGGTLVVDQPCDRGRKFELIDGQQRFTTLWMLCHVWRRSLESFLTVTEDRQILPRLGFAIRPTVNRYLKSLVFTEHDGEEETARETQKMREAVATMEALFKRRSLPDGVSLEEHLEGLSRFVFEKVKLVLTVVPSETDLNKLFEVINNRGVQLQHHEILKARMLDALSEEERRAYAVLWDSCADMGEFLERGLAANSPLRAKDVAQLCDPGMMARDAEPLAKAGAVLDQLNITVQGQRSADALGLDEILISPGVGGELKNVNDEERLEGTTWMRSIIGFPMFLQHTLRIWLFRERRPDLPRILDRELLQLFETHFFYDATDSEQSERCRSFIKLLWELRYLFDKHFIKWIDRGEEEIHMISPLSLSTSDGVPNLSRGRESEKQQGFGLLQSMLYHSQEITTHYWITPLLNFIHKTPQEPHNYYEYLRHLDTYLLGSTIEGSLIERTRSFVEKPWARYELKHKRELRKEHGVSFWHYWFYKLEFVLWYLRRSENSKWRDFRFTAKNSVEHISPQNPVKQDDNRVENMLDRFGNLALVSRSLNSEYSNLPFNEKRQKFINKNKSTVDSLKMSVIYGHETWNDALAKAHEDAMISAIDEYAASLKLRFV</sequence>
<comment type="caution">
    <text evidence="3">The sequence shown here is derived from an EMBL/GenBank/DDBJ whole genome shotgun (WGS) entry which is preliminary data.</text>
</comment>
<dbReference type="Pfam" id="PF03235">
    <property type="entry name" value="GmrSD_N"/>
    <property type="match status" value="1"/>
</dbReference>
<dbReference type="RefSeq" id="WP_019020127.1">
    <property type="nucleotide sequence ID" value="NZ_BMXD01000009.1"/>
</dbReference>
<dbReference type="PANTHER" id="PTHR35149">
    <property type="entry name" value="SLL5132 PROTEIN"/>
    <property type="match status" value="1"/>
</dbReference>
<dbReference type="PANTHER" id="PTHR35149:SF2">
    <property type="entry name" value="DUF262 DOMAIN-CONTAINING PROTEIN"/>
    <property type="match status" value="1"/>
</dbReference>
<evidence type="ECO:0000313" key="4">
    <source>
        <dbReference type="Proteomes" id="UP001595640"/>
    </source>
</evidence>
<evidence type="ECO:0000259" key="1">
    <source>
        <dbReference type="Pfam" id="PF03235"/>
    </source>
</evidence>
<dbReference type="EMBL" id="JBHRUH010000040">
    <property type="protein sequence ID" value="MFC3294142.1"/>
    <property type="molecule type" value="Genomic_DNA"/>
</dbReference>
<dbReference type="InterPro" id="IPR004919">
    <property type="entry name" value="GmrSD_N"/>
</dbReference>
<proteinExistence type="predicted"/>
<gene>
    <name evidence="3" type="ORF">ACFOEI_19040</name>
</gene>
<feature type="domain" description="GmrSD restriction endonucleases N-terminal" evidence="1">
    <location>
        <begin position="12"/>
        <end position="220"/>
    </location>
</feature>
<protein>
    <submittedName>
        <fullName evidence="3">DUF262 domain-containing protein</fullName>
    </submittedName>
</protein>
<reference evidence="4" key="1">
    <citation type="journal article" date="2019" name="Int. J. Syst. Evol. Microbiol.">
        <title>The Global Catalogue of Microorganisms (GCM) 10K type strain sequencing project: providing services to taxonomists for standard genome sequencing and annotation.</title>
        <authorList>
            <consortium name="The Broad Institute Genomics Platform"/>
            <consortium name="The Broad Institute Genome Sequencing Center for Infectious Disease"/>
            <person name="Wu L."/>
            <person name="Ma J."/>
        </authorList>
    </citation>
    <scope>NUCLEOTIDE SEQUENCE [LARGE SCALE GENOMIC DNA]</scope>
    <source>
        <strain evidence="4">KCTC 12847</strain>
    </source>
</reference>
<dbReference type="Pfam" id="PF07510">
    <property type="entry name" value="GmrSD_C"/>
    <property type="match status" value="1"/>
</dbReference>
<dbReference type="InterPro" id="IPR011089">
    <property type="entry name" value="GmrSD_C"/>
</dbReference>